<feature type="domain" description="ABC3 transporter permease C-terminal" evidence="7">
    <location>
        <begin position="692"/>
        <end position="805"/>
    </location>
</feature>
<evidence type="ECO:0000256" key="1">
    <source>
        <dbReference type="ARBA" id="ARBA00004651"/>
    </source>
</evidence>
<feature type="transmembrane region" description="Helical" evidence="6">
    <location>
        <begin position="732"/>
        <end position="753"/>
    </location>
</feature>
<keyword evidence="2" id="KW-1003">Cell membrane</keyword>
<dbReference type="AlphaFoldDB" id="A0A561P9V0"/>
<evidence type="ECO:0000313" key="10">
    <source>
        <dbReference type="Proteomes" id="UP000320811"/>
    </source>
</evidence>
<dbReference type="Proteomes" id="UP000320811">
    <property type="component" value="Unassembled WGS sequence"/>
</dbReference>
<keyword evidence="10" id="KW-1185">Reference proteome</keyword>
<feature type="transmembrane region" description="Helical" evidence="6">
    <location>
        <begin position="301"/>
        <end position="322"/>
    </location>
</feature>
<gene>
    <name evidence="9" type="ORF">FHW36_110122</name>
</gene>
<feature type="transmembrane region" description="Helical" evidence="6">
    <location>
        <begin position="396"/>
        <end position="421"/>
    </location>
</feature>
<dbReference type="InterPro" id="IPR025857">
    <property type="entry name" value="MacB_PCD"/>
</dbReference>
<evidence type="ECO:0000256" key="5">
    <source>
        <dbReference type="ARBA" id="ARBA00023136"/>
    </source>
</evidence>
<keyword evidence="4 6" id="KW-1133">Transmembrane helix</keyword>
<sequence>MVFNYLKVGLRNILRYKIFSFINAFGLTSAMSVCMLIMLMLADQRSYDQFNMNKHSIYRILCDRADFRHPYATSPFPLAGTLKNENTVVKDATHLVTGIGGDALYKGKSIEMRGYFTDPSFFNIFSFELGKGNKEEALRAPNSMVITAGIARQLFGDEDAVGKTVEFTDRGLSIYTGQGGAGTPVKWGTYTITGIIADKKYKSHLKFDVLVSSSSMQVLIDSKKYGDISTDWKDLYHCYTYALINPGKRESDLNASLDRLTLATYKDIPDFRSFRLTGQRLTHMSPGILLGNEPNITLPRVVYYFLSLLALVIMISACLNYTNLSIARALTRAKEIGVRKVNGATRKNIVFQFLSESILISLSALIMALLFLFVLKTAFLHLWVNQYLHFDLEGNLTVYFSFIGFALLIGLLSGIYPALYLSGFQPAKTLRNLTGMRPGKFGMRKILSVTQFVISLVFIISSLLILNQSTHFLKFKYEFNPKNIVNVDLQGNSYTAVSSVLGIVPGVVNVSACDYIPVTGRSEGISLKRVGGKEEYKNLIILHTDENFTDNLELKLVAGRKLPAGSASGHYLLVNEAAVRAFGYKYPTEIIGQVLTSEGDDSTSLEVIGVLKDFHMNLDHDRIQPMVLQNYPGLFRFTNIKIASGDTRTTLANLEAKWKTIDPVHPFKYQFFDDQLAATSQGFFDIVSILGFLAFIAVTIACLGMLGMATYNTERRIKEVGIRKVLGANNTGLVLLLSAAFIRILLAAVLIAAPLSYLLNNLWLQKFPNRVEFGAGTILLGTLILLVLGLITIGSQTLRAARRNPVNAIRID</sequence>
<accession>A0A561P9V0</accession>
<dbReference type="InterPro" id="IPR003838">
    <property type="entry name" value="ABC3_permease_C"/>
</dbReference>
<evidence type="ECO:0000313" key="9">
    <source>
        <dbReference type="EMBL" id="TWF34922.1"/>
    </source>
</evidence>
<feature type="transmembrane region" description="Helical" evidence="6">
    <location>
        <begin position="21"/>
        <end position="42"/>
    </location>
</feature>
<protein>
    <submittedName>
        <fullName evidence="9">Putative ABC transport system permease protein</fullName>
    </submittedName>
</protein>
<reference evidence="9 10" key="1">
    <citation type="submission" date="2019-06" db="EMBL/GenBank/DDBJ databases">
        <title>Sorghum-associated microbial communities from plants grown in Nebraska, USA.</title>
        <authorList>
            <person name="Schachtman D."/>
        </authorList>
    </citation>
    <scope>NUCLEOTIDE SEQUENCE [LARGE SCALE GENOMIC DNA]</scope>
    <source>
        <strain evidence="9 10">1209</strain>
    </source>
</reference>
<keyword evidence="3 6" id="KW-0812">Transmembrane</keyword>
<dbReference type="PANTHER" id="PTHR30572">
    <property type="entry name" value="MEMBRANE COMPONENT OF TRANSPORTER-RELATED"/>
    <property type="match status" value="1"/>
</dbReference>
<feature type="domain" description="MacB-like periplasmic core" evidence="8">
    <location>
        <begin position="453"/>
        <end position="650"/>
    </location>
</feature>
<feature type="transmembrane region" description="Helical" evidence="6">
    <location>
        <begin position="689"/>
        <end position="711"/>
    </location>
</feature>
<evidence type="ECO:0000256" key="4">
    <source>
        <dbReference type="ARBA" id="ARBA00022989"/>
    </source>
</evidence>
<keyword evidence="5 6" id="KW-0472">Membrane</keyword>
<dbReference type="Pfam" id="PF12704">
    <property type="entry name" value="MacB_PCD"/>
    <property type="match status" value="2"/>
</dbReference>
<feature type="transmembrane region" description="Helical" evidence="6">
    <location>
        <begin position="773"/>
        <end position="793"/>
    </location>
</feature>
<evidence type="ECO:0000256" key="3">
    <source>
        <dbReference type="ARBA" id="ARBA00022692"/>
    </source>
</evidence>
<name>A0A561P9V0_9BACT</name>
<evidence type="ECO:0000256" key="2">
    <source>
        <dbReference type="ARBA" id="ARBA00022475"/>
    </source>
</evidence>
<dbReference type="InterPro" id="IPR050250">
    <property type="entry name" value="Macrolide_Exporter_MacB"/>
</dbReference>
<comment type="subcellular location">
    <subcellularLocation>
        <location evidence="1">Cell membrane</location>
        <topology evidence="1">Multi-pass membrane protein</topology>
    </subcellularLocation>
</comment>
<feature type="transmembrane region" description="Helical" evidence="6">
    <location>
        <begin position="446"/>
        <end position="466"/>
    </location>
</feature>
<organism evidence="9 10">
    <name type="scientific">Chitinophaga polysaccharea</name>
    <dbReference type="NCBI Taxonomy" id="1293035"/>
    <lineage>
        <taxon>Bacteria</taxon>
        <taxon>Pseudomonadati</taxon>
        <taxon>Bacteroidota</taxon>
        <taxon>Chitinophagia</taxon>
        <taxon>Chitinophagales</taxon>
        <taxon>Chitinophagaceae</taxon>
        <taxon>Chitinophaga</taxon>
    </lineage>
</organism>
<dbReference type="RefSeq" id="WP_145673644.1">
    <property type="nucleotide sequence ID" value="NZ_VIWO01000010.1"/>
</dbReference>
<dbReference type="OrthoDB" id="5933722at2"/>
<evidence type="ECO:0000259" key="8">
    <source>
        <dbReference type="Pfam" id="PF12704"/>
    </source>
</evidence>
<dbReference type="EMBL" id="VIWO01000010">
    <property type="protein sequence ID" value="TWF34922.1"/>
    <property type="molecule type" value="Genomic_DNA"/>
</dbReference>
<proteinExistence type="predicted"/>
<evidence type="ECO:0000259" key="7">
    <source>
        <dbReference type="Pfam" id="PF02687"/>
    </source>
</evidence>
<feature type="domain" description="MacB-like periplasmic core" evidence="8">
    <location>
        <begin position="20"/>
        <end position="258"/>
    </location>
</feature>
<feature type="transmembrane region" description="Helical" evidence="6">
    <location>
        <begin position="358"/>
        <end position="384"/>
    </location>
</feature>
<dbReference type="Pfam" id="PF02687">
    <property type="entry name" value="FtsX"/>
    <property type="match status" value="2"/>
</dbReference>
<comment type="caution">
    <text evidence="9">The sequence shown here is derived from an EMBL/GenBank/DDBJ whole genome shotgun (WGS) entry which is preliminary data.</text>
</comment>
<dbReference type="GO" id="GO:0005886">
    <property type="term" value="C:plasma membrane"/>
    <property type="evidence" value="ECO:0007669"/>
    <property type="project" value="UniProtKB-SubCell"/>
</dbReference>
<feature type="domain" description="ABC3 transporter permease C-terminal" evidence="7">
    <location>
        <begin position="308"/>
        <end position="425"/>
    </location>
</feature>
<evidence type="ECO:0000256" key="6">
    <source>
        <dbReference type="SAM" id="Phobius"/>
    </source>
</evidence>
<dbReference type="GO" id="GO:0022857">
    <property type="term" value="F:transmembrane transporter activity"/>
    <property type="evidence" value="ECO:0007669"/>
    <property type="project" value="TreeGrafter"/>
</dbReference>
<dbReference type="PANTHER" id="PTHR30572:SF18">
    <property type="entry name" value="ABC-TYPE MACROLIDE FAMILY EXPORT SYSTEM PERMEASE COMPONENT 2"/>
    <property type="match status" value="1"/>
</dbReference>